<proteinExistence type="predicted"/>
<name>A0ABR2H4L0_9EUKA</name>
<keyword evidence="2" id="KW-1185">Reference proteome</keyword>
<sequence>MDVSECINQIYDLQQNFLEYIDNIEEDSFDSFINYTETQKIRENADKLRIFLSMISIVSNNHHRTPHFIEKIEKILQYFESSIKQSFTNSELFNIFKNNKRILLYLFQKQIITIDKDIYYIIKAKQDKALTKYRHYFINEIEQIIEREQEYIGNLYCYFSIEHIIKEINKICPNISIKSELFESLKKNGENDSYLCSLIRQDSIKEFVSYVNKTNLPIKKATIEPSFFETNHFLNKKETVTLIEYATFFGSIQVFQFLKLSGVELTPSLWLFAIHSNCPEMIHLLEEFDVKPDDMSYEKCLKESIKCHHNEIANYIYENLLANKEINHNITKYCFNYHNFVFQHLFIDPFIFIYSLQFDYLDLVKLCIKEKGIDDINMTIILKFVLIKFPKKK</sequence>
<reference evidence="1 2" key="1">
    <citation type="submission" date="2024-04" db="EMBL/GenBank/DDBJ databases">
        <title>Tritrichomonas musculus Genome.</title>
        <authorList>
            <person name="Alves-Ferreira E."/>
            <person name="Grigg M."/>
            <person name="Lorenzi H."/>
            <person name="Galac M."/>
        </authorList>
    </citation>
    <scope>NUCLEOTIDE SEQUENCE [LARGE SCALE GENOMIC DNA]</scope>
    <source>
        <strain evidence="1 2">EAF2021</strain>
    </source>
</reference>
<dbReference type="PANTHER" id="PTHR24159:SF5">
    <property type="entry name" value="ANK_REP_REGION DOMAIN-CONTAINING PROTEIN"/>
    <property type="match status" value="1"/>
</dbReference>
<evidence type="ECO:0000313" key="1">
    <source>
        <dbReference type="EMBL" id="KAK8841091.1"/>
    </source>
</evidence>
<dbReference type="PANTHER" id="PTHR24159">
    <property type="match status" value="1"/>
</dbReference>
<evidence type="ECO:0000313" key="2">
    <source>
        <dbReference type="Proteomes" id="UP001470230"/>
    </source>
</evidence>
<dbReference type="Proteomes" id="UP001470230">
    <property type="component" value="Unassembled WGS sequence"/>
</dbReference>
<accession>A0ABR2H4L0</accession>
<gene>
    <name evidence="1" type="ORF">M9Y10_027932</name>
</gene>
<dbReference type="SUPFAM" id="SSF48403">
    <property type="entry name" value="Ankyrin repeat"/>
    <property type="match status" value="1"/>
</dbReference>
<comment type="caution">
    <text evidence="1">The sequence shown here is derived from an EMBL/GenBank/DDBJ whole genome shotgun (WGS) entry which is preliminary data.</text>
</comment>
<evidence type="ECO:0008006" key="3">
    <source>
        <dbReference type="Google" id="ProtNLM"/>
    </source>
</evidence>
<dbReference type="EMBL" id="JAPFFF010000043">
    <property type="protein sequence ID" value="KAK8841091.1"/>
    <property type="molecule type" value="Genomic_DNA"/>
</dbReference>
<organism evidence="1 2">
    <name type="scientific">Tritrichomonas musculus</name>
    <dbReference type="NCBI Taxonomy" id="1915356"/>
    <lineage>
        <taxon>Eukaryota</taxon>
        <taxon>Metamonada</taxon>
        <taxon>Parabasalia</taxon>
        <taxon>Tritrichomonadida</taxon>
        <taxon>Tritrichomonadidae</taxon>
        <taxon>Tritrichomonas</taxon>
    </lineage>
</organism>
<protein>
    <recommendedName>
        <fullName evidence="3">DUF3447 domain-containing protein</fullName>
    </recommendedName>
</protein>
<dbReference type="InterPro" id="IPR036770">
    <property type="entry name" value="Ankyrin_rpt-contain_sf"/>
</dbReference>